<sequence>MGPLCPCPNTKKAYEKEWAAQTKMTRPIFCPSSGLFTAKLTRGIG</sequence>
<dbReference type="Proteomes" id="UP001162483">
    <property type="component" value="Unassembled WGS sequence"/>
</dbReference>
<evidence type="ECO:0000313" key="1">
    <source>
        <dbReference type="EMBL" id="CAI9579922.1"/>
    </source>
</evidence>
<name>A0ABN9E8U2_9NEOB</name>
<keyword evidence="2" id="KW-1185">Reference proteome</keyword>
<organism evidence="1 2">
    <name type="scientific">Staurois parvus</name>
    <dbReference type="NCBI Taxonomy" id="386267"/>
    <lineage>
        <taxon>Eukaryota</taxon>
        <taxon>Metazoa</taxon>
        <taxon>Chordata</taxon>
        <taxon>Craniata</taxon>
        <taxon>Vertebrata</taxon>
        <taxon>Euteleostomi</taxon>
        <taxon>Amphibia</taxon>
        <taxon>Batrachia</taxon>
        <taxon>Anura</taxon>
        <taxon>Neobatrachia</taxon>
        <taxon>Ranoidea</taxon>
        <taxon>Ranidae</taxon>
        <taxon>Staurois</taxon>
    </lineage>
</organism>
<reference evidence="1" key="1">
    <citation type="submission" date="2023-05" db="EMBL/GenBank/DDBJ databases">
        <authorList>
            <person name="Stuckert A."/>
        </authorList>
    </citation>
    <scope>NUCLEOTIDE SEQUENCE</scope>
</reference>
<protein>
    <submittedName>
        <fullName evidence="1">Uncharacterized protein</fullName>
    </submittedName>
</protein>
<proteinExistence type="predicted"/>
<evidence type="ECO:0000313" key="2">
    <source>
        <dbReference type="Proteomes" id="UP001162483"/>
    </source>
</evidence>
<comment type="caution">
    <text evidence="1">The sequence shown here is derived from an EMBL/GenBank/DDBJ whole genome shotgun (WGS) entry which is preliminary data.</text>
</comment>
<gene>
    <name evidence="1" type="ORF">SPARVUS_LOCUS9210727</name>
</gene>
<accession>A0ABN9E8U2</accession>
<dbReference type="EMBL" id="CATNWA010015139">
    <property type="protein sequence ID" value="CAI9579922.1"/>
    <property type="molecule type" value="Genomic_DNA"/>
</dbReference>